<feature type="transmembrane region" description="Helical" evidence="1">
    <location>
        <begin position="84"/>
        <end position="105"/>
    </location>
</feature>
<feature type="transmembrane region" description="Helical" evidence="1">
    <location>
        <begin position="54"/>
        <end position="77"/>
    </location>
</feature>
<accession>A0A7W7LCN0</accession>
<keyword evidence="1" id="KW-1133">Transmembrane helix</keyword>
<proteinExistence type="predicted"/>
<dbReference type="InterPro" id="IPR013901">
    <property type="entry name" value="Anthrone_oxy"/>
</dbReference>
<keyword evidence="1" id="KW-0472">Membrane</keyword>
<evidence type="ECO:0000313" key="3">
    <source>
        <dbReference type="Proteomes" id="UP000556436"/>
    </source>
</evidence>
<keyword evidence="1" id="KW-0812">Transmembrane</keyword>
<protein>
    <submittedName>
        <fullName evidence="2">Putative membrane protein</fullName>
    </submittedName>
</protein>
<sequence length="165" mass="17478">MGTFQAVALMAATITVGLVAGLFFAFACAVMPGLGRSDDRAFVEVMQRINVAILNGWFLFCFLGALVFTALAVALHFRADGRAALPWTIAGLVLYAVVLIVTAAVNVPLNNRLEAAGPPDRIADAAAVREHFEAVWVRWNLVRAVASTAAFGALAWALVLHGRAA</sequence>
<dbReference type="AlphaFoldDB" id="A0A7W7LCN0"/>
<dbReference type="RefSeq" id="WP_184734221.1">
    <property type="nucleotide sequence ID" value="NZ_BMRW01000002.1"/>
</dbReference>
<dbReference type="Proteomes" id="UP000556436">
    <property type="component" value="Unassembled WGS sequence"/>
</dbReference>
<dbReference type="EMBL" id="JACHJG010000006">
    <property type="protein sequence ID" value="MBB4887176.1"/>
    <property type="molecule type" value="Genomic_DNA"/>
</dbReference>
<gene>
    <name evidence="2" type="ORF">FHS38_003230</name>
</gene>
<evidence type="ECO:0000256" key="1">
    <source>
        <dbReference type="SAM" id="Phobius"/>
    </source>
</evidence>
<evidence type="ECO:0000313" key="2">
    <source>
        <dbReference type="EMBL" id="MBB4887176.1"/>
    </source>
</evidence>
<keyword evidence="3" id="KW-1185">Reference proteome</keyword>
<comment type="caution">
    <text evidence="2">The sequence shown here is derived from an EMBL/GenBank/DDBJ whole genome shotgun (WGS) entry which is preliminary data.</text>
</comment>
<dbReference type="Pfam" id="PF08592">
    <property type="entry name" value="Anthrone_oxy"/>
    <property type="match status" value="1"/>
</dbReference>
<reference evidence="2 3" key="1">
    <citation type="submission" date="2020-08" db="EMBL/GenBank/DDBJ databases">
        <title>Genomic Encyclopedia of Type Strains, Phase III (KMG-III): the genomes of soil and plant-associated and newly described type strains.</title>
        <authorList>
            <person name="Whitman W."/>
        </authorList>
    </citation>
    <scope>NUCLEOTIDE SEQUENCE [LARGE SCALE GENOMIC DNA]</scope>
    <source>
        <strain evidence="2 3">CECT 3265</strain>
    </source>
</reference>
<name>A0A7W7LCN0_STRNE</name>
<organism evidence="2 3">
    <name type="scientific">Streptomyces netropsis</name>
    <name type="common">Streptoverticillium netropsis</name>
    <dbReference type="NCBI Taxonomy" id="55404"/>
    <lineage>
        <taxon>Bacteria</taxon>
        <taxon>Bacillati</taxon>
        <taxon>Actinomycetota</taxon>
        <taxon>Actinomycetes</taxon>
        <taxon>Kitasatosporales</taxon>
        <taxon>Streptomycetaceae</taxon>
        <taxon>Streptomyces</taxon>
    </lineage>
</organism>
<feature type="transmembrane region" description="Helical" evidence="1">
    <location>
        <begin position="141"/>
        <end position="160"/>
    </location>
</feature>
<feature type="transmembrane region" description="Helical" evidence="1">
    <location>
        <begin position="7"/>
        <end position="34"/>
    </location>
</feature>